<dbReference type="AlphaFoldDB" id="A0A2K3M8R6"/>
<accession>A0A2K3M8R6</accession>
<sequence length="164" mass="18649">MGLCRIPSKVVPNLIDPECNLMKKKVYRPPVTSTERLLDEYLGPVYRRNPPCDDAESSSAAAGKSRLVRQCSSSLFVLDSLNECEGFHITMEYSIDNISSGSIRMQFRSSYKWELVVTSSISRGRNVLNFPREYTRNCLMNSDRKIYLIDVASGRVYNSKIFTS</sequence>
<proteinExistence type="predicted"/>
<reference evidence="1 2" key="1">
    <citation type="journal article" date="2014" name="Am. J. Bot.">
        <title>Genome assembly and annotation for red clover (Trifolium pratense; Fabaceae).</title>
        <authorList>
            <person name="Istvanek J."/>
            <person name="Jaros M."/>
            <person name="Krenek A."/>
            <person name="Repkova J."/>
        </authorList>
    </citation>
    <scope>NUCLEOTIDE SEQUENCE [LARGE SCALE GENOMIC DNA]</scope>
    <source>
        <strain evidence="2">cv. Tatra</strain>
        <tissue evidence="1">Young leaves</tissue>
    </source>
</reference>
<feature type="non-terminal residue" evidence="1">
    <location>
        <position position="164"/>
    </location>
</feature>
<dbReference type="Proteomes" id="UP000236291">
    <property type="component" value="Unassembled WGS sequence"/>
</dbReference>
<comment type="caution">
    <text evidence="1">The sequence shown here is derived from an EMBL/GenBank/DDBJ whole genome shotgun (WGS) entry which is preliminary data.</text>
</comment>
<protein>
    <submittedName>
        <fullName evidence="1">Uncharacterized protein</fullName>
    </submittedName>
</protein>
<organism evidence="1 2">
    <name type="scientific">Trifolium pratense</name>
    <name type="common">Red clover</name>
    <dbReference type="NCBI Taxonomy" id="57577"/>
    <lineage>
        <taxon>Eukaryota</taxon>
        <taxon>Viridiplantae</taxon>
        <taxon>Streptophyta</taxon>
        <taxon>Embryophyta</taxon>
        <taxon>Tracheophyta</taxon>
        <taxon>Spermatophyta</taxon>
        <taxon>Magnoliopsida</taxon>
        <taxon>eudicotyledons</taxon>
        <taxon>Gunneridae</taxon>
        <taxon>Pentapetalae</taxon>
        <taxon>rosids</taxon>
        <taxon>fabids</taxon>
        <taxon>Fabales</taxon>
        <taxon>Fabaceae</taxon>
        <taxon>Papilionoideae</taxon>
        <taxon>50 kb inversion clade</taxon>
        <taxon>NPAAA clade</taxon>
        <taxon>Hologalegina</taxon>
        <taxon>IRL clade</taxon>
        <taxon>Trifolieae</taxon>
        <taxon>Trifolium</taxon>
    </lineage>
</organism>
<evidence type="ECO:0000313" key="2">
    <source>
        <dbReference type="Proteomes" id="UP000236291"/>
    </source>
</evidence>
<reference evidence="1 2" key="2">
    <citation type="journal article" date="2017" name="Front. Plant Sci.">
        <title>Gene Classification and Mining of Molecular Markers Useful in Red Clover (Trifolium pratense) Breeding.</title>
        <authorList>
            <person name="Istvanek J."/>
            <person name="Dluhosova J."/>
            <person name="Dluhos P."/>
            <person name="Patkova L."/>
            <person name="Nedelnik J."/>
            <person name="Repkova J."/>
        </authorList>
    </citation>
    <scope>NUCLEOTIDE SEQUENCE [LARGE SCALE GENOMIC DNA]</scope>
    <source>
        <strain evidence="2">cv. Tatra</strain>
        <tissue evidence="1">Young leaves</tissue>
    </source>
</reference>
<dbReference type="EMBL" id="ASHM01053199">
    <property type="protein sequence ID" value="PNX87180.1"/>
    <property type="molecule type" value="Genomic_DNA"/>
</dbReference>
<gene>
    <name evidence="1" type="ORF">L195_g043266</name>
</gene>
<name>A0A2K3M8R6_TRIPR</name>
<evidence type="ECO:0000313" key="1">
    <source>
        <dbReference type="EMBL" id="PNX87180.1"/>
    </source>
</evidence>